<proteinExistence type="predicted"/>
<evidence type="ECO:0000313" key="1">
    <source>
        <dbReference type="EMBL" id="MBG6090151.1"/>
    </source>
</evidence>
<dbReference type="AlphaFoldDB" id="A0A931DM61"/>
<sequence length="128" mass="14489">MSTPHHPADSDRPWPTGKLNALRLGRRLVTEVPASGPGRRAFVSVIPLTIPDDHQAQRQGWKRSDRARTFRLQHWDYDAEQIDGFDHDIGAVLIRSATVAGEPELTTTLQAWGLRPEQFLYPWQTDAP</sequence>
<comment type="caution">
    <text evidence="1">The sequence shown here is derived from an EMBL/GenBank/DDBJ whole genome shotgun (WGS) entry which is preliminary data.</text>
</comment>
<gene>
    <name evidence="1" type="ORF">IW256_004264</name>
</gene>
<organism evidence="1 2">
    <name type="scientific">Actinomadura viridis</name>
    <dbReference type="NCBI Taxonomy" id="58110"/>
    <lineage>
        <taxon>Bacteria</taxon>
        <taxon>Bacillati</taxon>
        <taxon>Actinomycetota</taxon>
        <taxon>Actinomycetes</taxon>
        <taxon>Streptosporangiales</taxon>
        <taxon>Thermomonosporaceae</taxon>
        <taxon>Actinomadura</taxon>
    </lineage>
</organism>
<keyword evidence="2" id="KW-1185">Reference proteome</keyword>
<protein>
    <submittedName>
        <fullName evidence="1">Uncharacterized protein</fullName>
    </submittedName>
</protein>
<dbReference type="EMBL" id="JADOUA010000001">
    <property type="protein sequence ID" value="MBG6090151.1"/>
    <property type="molecule type" value="Genomic_DNA"/>
</dbReference>
<dbReference type="Proteomes" id="UP000614047">
    <property type="component" value="Unassembled WGS sequence"/>
</dbReference>
<dbReference type="RefSeq" id="WP_197012656.1">
    <property type="nucleotide sequence ID" value="NZ_BAABES010000021.1"/>
</dbReference>
<reference evidence="1" key="1">
    <citation type="submission" date="2020-11" db="EMBL/GenBank/DDBJ databases">
        <title>Sequencing the genomes of 1000 actinobacteria strains.</title>
        <authorList>
            <person name="Klenk H.-P."/>
        </authorList>
    </citation>
    <scope>NUCLEOTIDE SEQUENCE</scope>
    <source>
        <strain evidence="1">DSM 43175</strain>
    </source>
</reference>
<name>A0A931DM61_9ACTN</name>
<evidence type="ECO:0000313" key="2">
    <source>
        <dbReference type="Proteomes" id="UP000614047"/>
    </source>
</evidence>
<accession>A0A931DM61</accession>